<evidence type="ECO:0000313" key="2">
    <source>
        <dbReference type="Proteomes" id="UP000186079"/>
    </source>
</evidence>
<sequence length="126" mass="14146">MTSHHKPVEMASLSRRCGKGVWELLIYAADHGWQISLTRGGHLRFTKPGHGPVFTSSTPSDRRAYLNALAMLRRADRSAPLQLTADEEAALGQAEAGWQRTMREPLSTWERVDLEFEGRDQAPMCL</sequence>
<protein>
    <submittedName>
        <fullName evidence="1">Uncharacterized protein</fullName>
    </submittedName>
</protein>
<reference evidence="1 2" key="1">
    <citation type="submission" date="2017-01" db="EMBL/GenBank/DDBJ databases">
        <authorList>
            <person name="Mah S.A."/>
            <person name="Swanson W.J."/>
            <person name="Moy G.W."/>
            <person name="Vacquier V.D."/>
        </authorList>
    </citation>
    <scope>NUCLEOTIDE SEQUENCE [LARGE SCALE GENOMIC DNA]</scope>
    <source>
        <strain evidence="1 2">ATCC 29606</strain>
    </source>
</reference>
<dbReference type="RefSeq" id="WP_065365682.1">
    <property type="nucleotide sequence ID" value="NZ_JRUD01000016.1"/>
</dbReference>
<dbReference type="EMBL" id="FTMC01000008">
    <property type="protein sequence ID" value="SIQ64161.1"/>
    <property type="molecule type" value="Genomic_DNA"/>
</dbReference>
<proteinExistence type="predicted"/>
<gene>
    <name evidence="1" type="ORF">SAMN05421672_108126</name>
</gene>
<evidence type="ECO:0000313" key="1">
    <source>
        <dbReference type="EMBL" id="SIQ64161.1"/>
    </source>
</evidence>
<organism evidence="1 2">
    <name type="scientific">Pseudomonas flexibilis</name>
    <dbReference type="NCBI Taxonomy" id="706570"/>
    <lineage>
        <taxon>Bacteria</taxon>
        <taxon>Pseudomonadati</taxon>
        <taxon>Pseudomonadota</taxon>
        <taxon>Gammaproteobacteria</taxon>
        <taxon>Pseudomonadales</taxon>
        <taxon>Pseudomonadaceae</taxon>
        <taxon>Pseudomonas</taxon>
    </lineage>
</organism>
<name>A0A1N6UFA6_9PSED</name>
<accession>A0A1N6UFA6</accession>
<dbReference type="AlphaFoldDB" id="A0A1N6UFA6"/>
<dbReference type="Proteomes" id="UP000186079">
    <property type="component" value="Unassembled WGS sequence"/>
</dbReference>